<dbReference type="GeneID" id="95569210"/>
<dbReference type="RefSeq" id="WP_008076704.1">
    <property type="nucleotide sequence ID" value="NZ_AEVT01000059.1"/>
</dbReference>
<dbReference type="InterPro" id="IPR011008">
    <property type="entry name" value="Dimeric_a/b-barrel"/>
</dbReference>
<organism evidence="2 3">
    <name type="scientific">Vibrio sinaloensis DSM 21326</name>
    <dbReference type="NCBI Taxonomy" id="945550"/>
    <lineage>
        <taxon>Bacteria</taxon>
        <taxon>Pseudomonadati</taxon>
        <taxon>Pseudomonadota</taxon>
        <taxon>Gammaproteobacteria</taxon>
        <taxon>Vibrionales</taxon>
        <taxon>Vibrionaceae</taxon>
        <taxon>Vibrio</taxon>
        <taxon>Vibrio oreintalis group</taxon>
    </lineage>
</organism>
<sequence length="97" mass="11270">MSKAIFVTAELRIKPDVEIAQAREKIRQFCQQMESEPGCQQATASYDLEDDRRVILWERYDDQAAIEAHFNMPHTHDFIALSIVDLVQAFNSQIEEK</sequence>
<dbReference type="InterPro" id="IPR007138">
    <property type="entry name" value="ABM_dom"/>
</dbReference>
<dbReference type="SUPFAM" id="SSF54909">
    <property type="entry name" value="Dimeric alpha+beta barrel"/>
    <property type="match status" value="1"/>
</dbReference>
<protein>
    <recommendedName>
        <fullName evidence="1">ABM domain-containing protein</fullName>
    </recommendedName>
</protein>
<dbReference type="EMBL" id="AEVT01000059">
    <property type="protein sequence ID" value="EGA70305.1"/>
    <property type="molecule type" value="Genomic_DNA"/>
</dbReference>
<comment type="caution">
    <text evidence="2">The sequence shown here is derived from an EMBL/GenBank/DDBJ whole genome shotgun (WGS) entry which is preliminary data.</text>
</comment>
<evidence type="ECO:0000259" key="1">
    <source>
        <dbReference type="PROSITE" id="PS51725"/>
    </source>
</evidence>
<dbReference type="OrthoDB" id="5816297at2"/>
<dbReference type="eggNOG" id="COG1359">
    <property type="taxonomic scope" value="Bacteria"/>
</dbReference>
<evidence type="ECO:0000313" key="2">
    <source>
        <dbReference type="EMBL" id="EGA70305.1"/>
    </source>
</evidence>
<dbReference type="Pfam" id="PF03992">
    <property type="entry name" value="ABM"/>
    <property type="match status" value="1"/>
</dbReference>
<dbReference type="Proteomes" id="UP000006228">
    <property type="component" value="Unassembled WGS sequence"/>
</dbReference>
<dbReference type="PROSITE" id="PS51725">
    <property type="entry name" value="ABM"/>
    <property type="match status" value="1"/>
</dbReference>
<gene>
    <name evidence="2" type="ORF">VISI1226_22085</name>
</gene>
<dbReference type="AlphaFoldDB" id="E8M6I7"/>
<feature type="domain" description="ABM" evidence="1">
    <location>
        <begin position="5"/>
        <end position="95"/>
    </location>
</feature>
<dbReference type="Gene3D" id="3.30.70.100">
    <property type="match status" value="1"/>
</dbReference>
<reference evidence="2 3" key="1">
    <citation type="journal article" date="2012" name="Int. J. Syst. Evol. Microbiol.">
        <title>Vibrio caribbeanicus sp. nov., isolated from the marine sponge Scleritoderma cyanea.</title>
        <authorList>
            <person name="Hoffmann M."/>
            <person name="Monday S.R."/>
            <person name="Allard M.W."/>
            <person name="Strain E.A."/>
            <person name="Whittaker P."/>
            <person name="Naum M."/>
            <person name="McCarthy P.J."/>
            <person name="Lopez J.V."/>
            <person name="Fischer M."/>
            <person name="Brown E.W."/>
        </authorList>
    </citation>
    <scope>NUCLEOTIDE SEQUENCE [LARGE SCALE GENOMIC DNA]</scope>
    <source>
        <strain evidence="3">DSMZ 21326</strain>
    </source>
</reference>
<name>E8M6I7_PHOS4</name>
<proteinExistence type="predicted"/>
<evidence type="ECO:0000313" key="3">
    <source>
        <dbReference type="Proteomes" id="UP000006228"/>
    </source>
</evidence>
<accession>E8M6I7</accession>